<organism evidence="2">
    <name type="scientific">Salix viminalis</name>
    <name type="common">Common osier</name>
    <name type="synonym">Basket willow</name>
    <dbReference type="NCBI Taxonomy" id="40686"/>
    <lineage>
        <taxon>Eukaryota</taxon>
        <taxon>Viridiplantae</taxon>
        <taxon>Streptophyta</taxon>
        <taxon>Embryophyta</taxon>
        <taxon>Tracheophyta</taxon>
        <taxon>Spermatophyta</taxon>
        <taxon>Magnoliopsida</taxon>
        <taxon>eudicotyledons</taxon>
        <taxon>Gunneridae</taxon>
        <taxon>Pentapetalae</taxon>
        <taxon>rosids</taxon>
        <taxon>fabids</taxon>
        <taxon>Malpighiales</taxon>
        <taxon>Salicaceae</taxon>
        <taxon>Saliceae</taxon>
        <taxon>Salix</taxon>
    </lineage>
</organism>
<dbReference type="EMBL" id="CAADRP010000001">
    <property type="protein sequence ID" value="VFU19946.1"/>
    <property type="molecule type" value="Genomic_DNA"/>
</dbReference>
<gene>
    <name evidence="2" type="ORF">SVIM_LOCUS1680</name>
</gene>
<dbReference type="PANTHER" id="PTHR35990:SF1">
    <property type="entry name" value="GAG1AT PROTEIN"/>
    <property type="match status" value="1"/>
</dbReference>
<evidence type="ECO:0000313" key="2">
    <source>
        <dbReference type="EMBL" id="VFU19946.1"/>
    </source>
</evidence>
<sequence>MGSEAKRNGIVNNKGIKSRVNRYLHSGDTKHVMAGMAIITLVFGVPWFLMNRVCRDSSIDEVPSRTVPSVTIRNKALVSSRITWKRLIKQGMTDFLQVLLLHDFYV</sequence>
<proteinExistence type="predicted"/>
<dbReference type="PANTHER" id="PTHR35990">
    <property type="entry name" value="GAG1AT PROTEIN"/>
    <property type="match status" value="1"/>
</dbReference>
<accession>A0A6N2JWY1</accession>
<reference evidence="2" key="1">
    <citation type="submission" date="2019-03" db="EMBL/GenBank/DDBJ databases">
        <authorList>
            <person name="Mank J."/>
            <person name="Almeida P."/>
        </authorList>
    </citation>
    <scope>NUCLEOTIDE SEQUENCE</scope>
    <source>
        <strain evidence="2">78183</strain>
    </source>
</reference>
<name>A0A6N2JWY1_SALVM</name>
<protein>
    <submittedName>
        <fullName evidence="2">Uncharacterized protein</fullName>
    </submittedName>
</protein>
<keyword evidence="1" id="KW-0812">Transmembrane</keyword>
<feature type="transmembrane region" description="Helical" evidence="1">
    <location>
        <begin position="31"/>
        <end position="49"/>
    </location>
</feature>
<keyword evidence="1" id="KW-0472">Membrane</keyword>
<evidence type="ECO:0000256" key="1">
    <source>
        <dbReference type="SAM" id="Phobius"/>
    </source>
</evidence>
<dbReference type="AlphaFoldDB" id="A0A6N2JWY1"/>
<keyword evidence="1" id="KW-1133">Transmembrane helix</keyword>